<dbReference type="GO" id="GO:0016868">
    <property type="term" value="F:intramolecular phosphotransferase activity"/>
    <property type="evidence" value="ECO:0007669"/>
    <property type="project" value="InterPro"/>
</dbReference>
<evidence type="ECO:0000259" key="2">
    <source>
        <dbReference type="Pfam" id="PF02878"/>
    </source>
</evidence>
<dbReference type="GO" id="GO:0005975">
    <property type="term" value="P:carbohydrate metabolic process"/>
    <property type="evidence" value="ECO:0007669"/>
    <property type="project" value="InterPro"/>
</dbReference>
<evidence type="ECO:0000256" key="1">
    <source>
        <dbReference type="ARBA" id="ARBA00010231"/>
    </source>
</evidence>
<accession>A0A645A173</accession>
<dbReference type="InterPro" id="IPR005844">
    <property type="entry name" value="A-D-PHexomutase_a/b/a-I"/>
</dbReference>
<protein>
    <recommendedName>
        <fullName evidence="2">Alpha-D-phosphohexomutase alpha/beta/alpha domain-containing protein</fullName>
    </recommendedName>
</protein>
<dbReference type="SUPFAM" id="SSF53738">
    <property type="entry name" value="Phosphoglucomutase, first 3 domains"/>
    <property type="match status" value="1"/>
</dbReference>
<dbReference type="AlphaFoldDB" id="A0A645A173"/>
<feature type="domain" description="Alpha-D-phosphohexomutase alpha/beta/alpha" evidence="2">
    <location>
        <begin position="11"/>
        <end position="99"/>
    </location>
</feature>
<evidence type="ECO:0000313" key="3">
    <source>
        <dbReference type="EMBL" id="MPM46945.1"/>
    </source>
</evidence>
<comment type="similarity">
    <text evidence="1">Belongs to the phosphohexose mutase family.</text>
</comment>
<dbReference type="Gene3D" id="3.40.120.10">
    <property type="entry name" value="Alpha-D-Glucose-1,6-Bisphosphate, subunit A, domain 3"/>
    <property type="match status" value="1"/>
</dbReference>
<dbReference type="InterPro" id="IPR016055">
    <property type="entry name" value="A-D-PHexomutase_a/b/a-I/II/III"/>
</dbReference>
<proteinExistence type="inferred from homology"/>
<reference evidence="3" key="1">
    <citation type="submission" date="2019-08" db="EMBL/GenBank/DDBJ databases">
        <authorList>
            <person name="Kucharzyk K."/>
            <person name="Murdoch R.W."/>
            <person name="Higgins S."/>
            <person name="Loffler F."/>
        </authorList>
    </citation>
    <scope>NUCLEOTIDE SEQUENCE</scope>
</reference>
<sequence length="102" mass="10177">MQEFSTRLLTLGTAGMRGVIGPGQTLAAASDFASAYATFTGGGRILVETDPRASSEMLRNAISSALSGGGCQVVDGGILTAGLMHFLILAGGYDGGILIPGA</sequence>
<comment type="caution">
    <text evidence="3">The sequence shown here is derived from an EMBL/GenBank/DDBJ whole genome shotgun (WGS) entry which is preliminary data.</text>
</comment>
<organism evidence="3">
    <name type="scientific">bioreactor metagenome</name>
    <dbReference type="NCBI Taxonomy" id="1076179"/>
    <lineage>
        <taxon>unclassified sequences</taxon>
        <taxon>metagenomes</taxon>
        <taxon>ecological metagenomes</taxon>
    </lineage>
</organism>
<dbReference type="EMBL" id="VSSQ01011487">
    <property type="protein sequence ID" value="MPM46945.1"/>
    <property type="molecule type" value="Genomic_DNA"/>
</dbReference>
<gene>
    <name evidence="3" type="ORF">SDC9_93652</name>
</gene>
<dbReference type="Pfam" id="PF02878">
    <property type="entry name" value="PGM_PMM_I"/>
    <property type="match status" value="1"/>
</dbReference>
<name>A0A645A173_9ZZZZ</name>